<evidence type="ECO:0000313" key="2">
    <source>
        <dbReference type="Proteomes" id="UP001597045"/>
    </source>
</evidence>
<accession>A0ABW3M0Z6</accession>
<reference evidence="2" key="1">
    <citation type="journal article" date="2019" name="Int. J. Syst. Evol. Microbiol.">
        <title>The Global Catalogue of Microorganisms (GCM) 10K type strain sequencing project: providing services to taxonomists for standard genome sequencing and annotation.</title>
        <authorList>
            <consortium name="The Broad Institute Genomics Platform"/>
            <consortium name="The Broad Institute Genome Sequencing Center for Infectious Disease"/>
            <person name="Wu L."/>
            <person name="Ma J."/>
        </authorList>
    </citation>
    <scope>NUCLEOTIDE SEQUENCE [LARGE SCALE GENOMIC DNA]</scope>
    <source>
        <strain evidence="2">JCM 31486</strain>
    </source>
</reference>
<protein>
    <recommendedName>
        <fullName evidence="3">DUF3846 domain-containing protein</fullName>
    </recommendedName>
</protein>
<keyword evidence="2" id="KW-1185">Reference proteome</keyword>
<proteinExistence type="predicted"/>
<comment type="caution">
    <text evidence="1">The sequence shown here is derived from an EMBL/GenBank/DDBJ whole genome shotgun (WGS) entry which is preliminary data.</text>
</comment>
<evidence type="ECO:0008006" key="3">
    <source>
        <dbReference type="Google" id="ProtNLM"/>
    </source>
</evidence>
<dbReference type="EMBL" id="JBHTIS010000037">
    <property type="protein sequence ID" value="MFD1044341.1"/>
    <property type="molecule type" value="Genomic_DNA"/>
</dbReference>
<sequence length="105" mass="11418">MEAVVGQAHRRVLLLDPQGTVAVTFLSTVPQDAWMGMTDGRGLVWFVGDMRFGGVMALPGGSLIWWTGAPVAGQQAAESSSGVRRVVEEELARQAVKFVFDEWLK</sequence>
<evidence type="ECO:0000313" key="1">
    <source>
        <dbReference type="EMBL" id="MFD1044341.1"/>
    </source>
</evidence>
<gene>
    <name evidence="1" type="ORF">ACFQ1S_01395</name>
</gene>
<dbReference type="Proteomes" id="UP001597045">
    <property type="component" value="Unassembled WGS sequence"/>
</dbReference>
<name>A0ABW3M0Z6_9PSEU</name>
<organism evidence="1 2">
    <name type="scientific">Kibdelosporangium lantanae</name>
    <dbReference type="NCBI Taxonomy" id="1497396"/>
    <lineage>
        <taxon>Bacteria</taxon>
        <taxon>Bacillati</taxon>
        <taxon>Actinomycetota</taxon>
        <taxon>Actinomycetes</taxon>
        <taxon>Pseudonocardiales</taxon>
        <taxon>Pseudonocardiaceae</taxon>
        <taxon>Kibdelosporangium</taxon>
    </lineage>
</organism>